<name>A0A699YZ83_HAELA</name>
<comment type="caution">
    <text evidence="3">The sequence shown here is derived from an EMBL/GenBank/DDBJ whole genome shotgun (WGS) entry which is preliminary data.</text>
</comment>
<dbReference type="AlphaFoldDB" id="A0A699YZ83"/>
<evidence type="ECO:0000259" key="2">
    <source>
        <dbReference type="Pfam" id="PF12499"/>
    </source>
</evidence>
<dbReference type="InterPro" id="IPR024616">
    <property type="entry name" value="Pherophorin"/>
</dbReference>
<dbReference type="EMBL" id="BLLF01000534">
    <property type="protein sequence ID" value="GFH12728.1"/>
    <property type="molecule type" value="Genomic_DNA"/>
</dbReference>
<keyword evidence="4" id="KW-1185">Reference proteome</keyword>
<organism evidence="3 4">
    <name type="scientific">Haematococcus lacustris</name>
    <name type="common">Green alga</name>
    <name type="synonym">Haematococcus pluvialis</name>
    <dbReference type="NCBI Taxonomy" id="44745"/>
    <lineage>
        <taxon>Eukaryota</taxon>
        <taxon>Viridiplantae</taxon>
        <taxon>Chlorophyta</taxon>
        <taxon>core chlorophytes</taxon>
        <taxon>Chlorophyceae</taxon>
        <taxon>CS clade</taxon>
        <taxon>Chlamydomonadales</taxon>
        <taxon>Haematococcaceae</taxon>
        <taxon>Haematococcus</taxon>
    </lineage>
</organism>
<proteinExistence type="predicted"/>
<protein>
    <recommendedName>
        <fullName evidence="2">Pherophorin domain-containing protein</fullName>
    </recommendedName>
</protein>
<sequence length="135" mass="13610">MLRHGIPLLLAMSGALVCCAAAGGQRLCSAAQGPCCSQLASSLHQISIRTSARCSSAITNVLLDNQATNYAVTSVGGSRDAAIVVSPLSLSGANAEGRLLCLTVRPPCTDTGLLFAGQPLSGVTYAVMESGNNAC</sequence>
<accession>A0A699YZ83</accession>
<keyword evidence="1" id="KW-0732">Signal</keyword>
<feature type="signal peptide" evidence="1">
    <location>
        <begin position="1"/>
        <end position="24"/>
    </location>
</feature>
<evidence type="ECO:0000313" key="4">
    <source>
        <dbReference type="Proteomes" id="UP000485058"/>
    </source>
</evidence>
<feature type="non-terminal residue" evidence="3">
    <location>
        <position position="1"/>
    </location>
</feature>
<reference evidence="3 4" key="1">
    <citation type="submission" date="2020-02" db="EMBL/GenBank/DDBJ databases">
        <title>Draft genome sequence of Haematococcus lacustris strain NIES-144.</title>
        <authorList>
            <person name="Morimoto D."/>
            <person name="Nakagawa S."/>
            <person name="Yoshida T."/>
            <person name="Sawayama S."/>
        </authorList>
    </citation>
    <scope>NUCLEOTIDE SEQUENCE [LARGE SCALE GENOMIC DNA]</scope>
    <source>
        <strain evidence="3 4">NIES-144</strain>
    </source>
</reference>
<feature type="domain" description="Pherophorin" evidence="2">
    <location>
        <begin position="24"/>
        <end position="135"/>
    </location>
</feature>
<feature type="chain" id="PRO_5025529430" description="Pherophorin domain-containing protein" evidence="1">
    <location>
        <begin position="25"/>
        <end position="135"/>
    </location>
</feature>
<dbReference type="Proteomes" id="UP000485058">
    <property type="component" value="Unassembled WGS sequence"/>
</dbReference>
<gene>
    <name evidence="3" type="ORF">HaLaN_08468</name>
</gene>
<feature type="non-terminal residue" evidence="3">
    <location>
        <position position="135"/>
    </location>
</feature>
<dbReference type="Pfam" id="PF12499">
    <property type="entry name" value="DUF3707"/>
    <property type="match status" value="1"/>
</dbReference>
<evidence type="ECO:0000313" key="3">
    <source>
        <dbReference type="EMBL" id="GFH12728.1"/>
    </source>
</evidence>
<evidence type="ECO:0000256" key="1">
    <source>
        <dbReference type="SAM" id="SignalP"/>
    </source>
</evidence>